<dbReference type="PANTHER" id="PTHR11142:SF0">
    <property type="entry name" value="TRNA PSEUDOURIDINE SYNTHASE-LIKE 1"/>
    <property type="match status" value="1"/>
</dbReference>
<feature type="domain" description="Pseudouridine synthase I TruA alpha/beta" evidence="8">
    <location>
        <begin position="145"/>
        <end position="247"/>
    </location>
</feature>
<dbReference type="NCBIfam" id="TIGR00071">
    <property type="entry name" value="hisT_truA"/>
    <property type="match status" value="1"/>
</dbReference>
<feature type="binding site" evidence="4 6">
    <location>
        <position position="112"/>
    </location>
    <ligand>
        <name>substrate</name>
    </ligand>
</feature>
<keyword evidence="10" id="KW-1185">Reference proteome</keyword>
<dbReference type="Gene3D" id="3.30.70.660">
    <property type="entry name" value="Pseudouridine synthase I, catalytic domain, C-terminal subdomain"/>
    <property type="match status" value="1"/>
</dbReference>
<dbReference type="Proteomes" id="UP000249065">
    <property type="component" value="Unassembled WGS sequence"/>
</dbReference>
<dbReference type="AlphaFoldDB" id="A0A327MBH8"/>
<comment type="similarity">
    <text evidence="1 4 7">Belongs to the tRNA pseudouridine synthase TruA family.</text>
</comment>
<dbReference type="PANTHER" id="PTHR11142">
    <property type="entry name" value="PSEUDOURIDYLATE SYNTHASE"/>
    <property type="match status" value="1"/>
</dbReference>
<comment type="function">
    <text evidence="4">Formation of pseudouridine at positions 38, 39 and 40 in the anticodon stem and loop of transfer RNAs.</text>
</comment>
<sequence length="253" mass="27843">MPLYALTLEYHGGGFVGWQRQENGLSVQQVIEAAAARLNGGTPPTAIAAGRTDAGVHAEGQVVQLALEREIDPARLREALDFHTRPHPVAVRRAALAPPGWHARFSARHRAYRYRILNRRARPALEEGLVWHVKAPLDAAAMHAAAQGLLGKHDFSAYRAAACQAASALRTLDRLVVARQSEEVVITAEARSFLHHQVRNLVGTLLEVGQGRRGIDWPRRVLESRDRTQAGMTAPAAGLCFTGVRYDEPLDWR</sequence>
<dbReference type="InterPro" id="IPR020095">
    <property type="entry name" value="PsdUridine_synth_TruA_C"/>
</dbReference>
<reference evidence="10" key="1">
    <citation type="submission" date="2018-06" db="EMBL/GenBank/DDBJ databases">
        <authorList>
            <person name="Khan S.A."/>
        </authorList>
    </citation>
    <scope>NUCLEOTIDE SEQUENCE [LARGE SCALE GENOMIC DNA]</scope>
    <source>
        <strain evidence="10">DB-1506</strain>
    </source>
</reference>
<evidence type="ECO:0000256" key="3">
    <source>
        <dbReference type="ARBA" id="ARBA00023235"/>
    </source>
</evidence>
<dbReference type="PIRSF" id="PIRSF001430">
    <property type="entry name" value="tRNA_psdUrid_synth"/>
    <property type="match status" value="1"/>
</dbReference>
<dbReference type="GO" id="GO:0003723">
    <property type="term" value="F:RNA binding"/>
    <property type="evidence" value="ECO:0007669"/>
    <property type="project" value="InterPro"/>
</dbReference>
<evidence type="ECO:0000256" key="4">
    <source>
        <dbReference type="HAMAP-Rule" id="MF_00171"/>
    </source>
</evidence>
<evidence type="ECO:0000256" key="1">
    <source>
        <dbReference type="ARBA" id="ARBA00009375"/>
    </source>
</evidence>
<dbReference type="InterPro" id="IPR020097">
    <property type="entry name" value="PsdUridine_synth_TruA_a/b_dom"/>
</dbReference>
<evidence type="ECO:0000256" key="6">
    <source>
        <dbReference type="PIRSR" id="PIRSR001430-2"/>
    </source>
</evidence>
<evidence type="ECO:0000259" key="8">
    <source>
        <dbReference type="Pfam" id="PF01416"/>
    </source>
</evidence>
<evidence type="ECO:0000256" key="5">
    <source>
        <dbReference type="PIRSR" id="PIRSR001430-1"/>
    </source>
</evidence>
<proteinExistence type="inferred from homology"/>
<dbReference type="HAMAP" id="MF_00171">
    <property type="entry name" value="TruA"/>
    <property type="match status" value="1"/>
</dbReference>
<comment type="caution">
    <text evidence="9">The sequence shown here is derived from an EMBL/GenBank/DDBJ whole genome shotgun (WGS) entry which is preliminary data.</text>
</comment>
<dbReference type="Gene3D" id="3.30.70.580">
    <property type="entry name" value="Pseudouridine synthase I, catalytic domain, N-terminal subdomain"/>
    <property type="match status" value="1"/>
</dbReference>
<feature type="domain" description="Pseudouridine synthase I TruA alpha/beta" evidence="8">
    <location>
        <begin position="10"/>
        <end position="105"/>
    </location>
</feature>
<dbReference type="Pfam" id="PF01416">
    <property type="entry name" value="PseudoU_synth_1"/>
    <property type="match status" value="2"/>
</dbReference>
<comment type="caution">
    <text evidence="4">Lacks conserved residue(s) required for the propagation of feature annotation.</text>
</comment>
<gene>
    <name evidence="4" type="primary">truA</name>
    <name evidence="9" type="ORF">DOO78_06185</name>
</gene>
<organism evidence="9 10">
    <name type="scientific">Roseicella frigidaeris</name>
    <dbReference type="NCBI Taxonomy" id="2230885"/>
    <lineage>
        <taxon>Bacteria</taxon>
        <taxon>Pseudomonadati</taxon>
        <taxon>Pseudomonadota</taxon>
        <taxon>Alphaproteobacteria</taxon>
        <taxon>Acetobacterales</taxon>
        <taxon>Roseomonadaceae</taxon>
        <taxon>Roseicella</taxon>
    </lineage>
</organism>
<keyword evidence="2 4" id="KW-0819">tRNA processing</keyword>
<dbReference type="GO" id="GO:0160147">
    <property type="term" value="F:tRNA pseudouridine(38-40) synthase activity"/>
    <property type="evidence" value="ECO:0007669"/>
    <property type="project" value="UniProtKB-EC"/>
</dbReference>
<evidence type="ECO:0000313" key="9">
    <source>
        <dbReference type="EMBL" id="RAI59835.1"/>
    </source>
</evidence>
<keyword evidence="3 4" id="KW-0413">Isomerase</keyword>
<accession>A0A327MBH8</accession>
<evidence type="ECO:0000256" key="2">
    <source>
        <dbReference type="ARBA" id="ARBA00022694"/>
    </source>
</evidence>
<dbReference type="EMBL" id="QLIX01000003">
    <property type="protein sequence ID" value="RAI59835.1"/>
    <property type="molecule type" value="Genomic_DNA"/>
</dbReference>
<dbReference type="RefSeq" id="WP_111468865.1">
    <property type="nucleotide sequence ID" value="NZ_QLIX01000003.1"/>
</dbReference>
<dbReference type="EC" id="5.4.99.12" evidence="4"/>
<feature type="active site" description="Nucleophile" evidence="4 5">
    <location>
        <position position="53"/>
    </location>
</feature>
<protein>
    <recommendedName>
        <fullName evidence="4">tRNA pseudouridine synthase A</fullName>
        <ecNumber evidence="4">5.4.99.12</ecNumber>
    </recommendedName>
    <alternativeName>
        <fullName evidence="4">tRNA pseudouridine(38-40) synthase</fullName>
    </alternativeName>
    <alternativeName>
        <fullName evidence="4">tRNA pseudouridylate synthase I</fullName>
    </alternativeName>
    <alternativeName>
        <fullName evidence="4">tRNA-uridine isomerase I</fullName>
    </alternativeName>
</protein>
<dbReference type="CDD" id="cd02570">
    <property type="entry name" value="PseudoU_synth_EcTruA"/>
    <property type="match status" value="1"/>
</dbReference>
<dbReference type="InterPro" id="IPR020103">
    <property type="entry name" value="PsdUridine_synth_cat_dom_sf"/>
</dbReference>
<dbReference type="OrthoDB" id="9811823at2"/>
<dbReference type="SUPFAM" id="SSF55120">
    <property type="entry name" value="Pseudouridine synthase"/>
    <property type="match status" value="1"/>
</dbReference>
<comment type="catalytic activity">
    <reaction evidence="4 7">
        <text>uridine(38/39/40) in tRNA = pseudouridine(38/39/40) in tRNA</text>
        <dbReference type="Rhea" id="RHEA:22376"/>
        <dbReference type="Rhea" id="RHEA-COMP:10085"/>
        <dbReference type="Rhea" id="RHEA-COMP:10087"/>
        <dbReference type="ChEBI" id="CHEBI:65314"/>
        <dbReference type="ChEBI" id="CHEBI:65315"/>
        <dbReference type="EC" id="5.4.99.12"/>
    </reaction>
</comment>
<comment type="subunit">
    <text evidence="4">Homodimer.</text>
</comment>
<evidence type="ECO:0000256" key="7">
    <source>
        <dbReference type="RuleBase" id="RU003792"/>
    </source>
</evidence>
<dbReference type="InterPro" id="IPR020094">
    <property type="entry name" value="TruA/RsuA/RluB/E/F_N"/>
</dbReference>
<evidence type="ECO:0000313" key="10">
    <source>
        <dbReference type="Proteomes" id="UP000249065"/>
    </source>
</evidence>
<dbReference type="InterPro" id="IPR001406">
    <property type="entry name" value="PsdUridine_synth_TruA"/>
</dbReference>
<dbReference type="GO" id="GO:0031119">
    <property type="term" value="P:tRNA pseudouridine synthesis"/>
    <property type="evidence" value="ECO:0007669"/>
    <property type="project" value="UniProtKB-UniRule"/>
</dbReference>
<name>A0A327MBH8_9PROT</name>